<name>A0A9W4XX88_9PLEO</name>
<sequence>MRARTQTDRHKPPRLLQHPSPTPYLSVYVVDQRNNAAVQPSNNQHQHALLALVLKKVKQLAQFVEQTVQSTLVEGRPGASLPSARLLEPFGCTRPRTTASAVQSAREVGLKLSHPACTCIHRPHRRPGVPVIGEPCRPPLARDPALHLAASSIRAHWDLQTGCILSLTPSLTLSPSYTHTLSLPPQPSSLAQAQPVDIYRRPSLRSTSYLANQPHPPTYLPTSIHPHPYIIAYIHTYIHLLVIHLSHPSVRTQIGTNPPRPLSTSVYTISSSPASSPESASPKPSFRCLLPRAKHDHLASQFSICYIYLPPHPPQSAMSDPSDLSGPPLASTIHQQHHQQQQHQHQPSQANQASPPSASRRRRRRQDSQSSDERVDSAKPISSRRRLGSRKEPRRDSSIVDSPTMQRSASPSHPSPDSVHYTRTGRISKAKKGLKVHNCECGRSYTRAEHLRRHQKNHAQDTLLCEYPGCGKPFFRIDLLQRHQERHNETENGSPQPSAFSPGSTGEAEVTVSAPPPVATPTVASTPHPPYYPQSASPMPEPAPDASGNTKHRSPFSTRQAPAVPVPMDGLQTAGIPWSDSFSQSPSYSPSSGYASPIPHSGDYANMFANPPYGPGAIRTRASSNASYNEPNWSYPSRSPTSATSTMAYAWNSNDKSPAPPHMAYMTTSYPMTSVPMTSGVESMPYGHYGGPKTLAQRDQDEQAILFPEQSYGMGQIAHTYPYEQYLNNYWRHFHPTFPVIHRATFDSIASAPTPMLQAAAIAIGGQYSSDPSVKRKSRILHDRCMKLLNLRDFSVMTEGDRTCDWQALFLVEVLSQYRARRAAKSLSLRFEMVYRQLCQNFRTVTSSLVDISSALVQPENATADLWAQWVELSTQQRLLLGCYILECHQVTLLARDTPQPLTQLSGLDLPFPSHSSLWDATSITSWAMEAQQYSHLPPYVYQVTSDLVTNAFDVFQSSLLITAHHNHFPPSQCVVEHLLSDSAATKHQLLTSKLVHVTPIRALLGVSGESWILSEKVSSPQVFNDLKAALRSWVNGLWADPSGSQEEPLVKDALKLAIEILQHALAAPNDTLRLELGADMGLYYAVLVIWVVTVATTTHPDAPQPPLQYPLHPALSAPHGFSTQDHLVVDSPEITPNPAHPGTLFSLPEQLTSQVQSSPPSDMQHAETTAMMSLSFLDNALVDLNYLGMVPQWPRDPAQWQQGCSVLTRWAKMRLRNASTEAQDSVVSSCSNPGPASAAMGCGGDGYGEVLDGVIGVLDKLVEKGWTIWEI</sequence>
<dbReference type="GO" id="GO:0000978">
    <property type="term" value="F:RNA polymerase II cis-regulatory region sequence-specific DNA binding"/>
    <property type="evidence" value="ECO:0007669"/>
    <property type="project" value="InterPro"/>
</dbReference>
<keyword evidence="4 7" id="KW-0863">Zinc-finger</keyword>
<feature type="compositionally biased region" description="Low complexity" evidence="8">
    <location>
        <begin position="577"/>
        <end position="594"/>
    </location>
</feature>
<dbReference type="SMART" id="SM00355">
    <property type="entry name" value="ZnF_C2H2"/>
    <property type="match status" value="2"/>
</dbReference>
<keyword evidence="6" id="KW-0539">Nucleus</keyword>
<evidence type="ECO:0000256" key="5">
    <source>
        <dbReference type="ARBA" id="ARBA00022833"/>
    </source>
</evidence>
<dbReference type="EMBL" id="CAOQHR010000013">
    <property type="protein sequence ID" value="CAI6342156.1"/>
    <property type="molecule type" value="Genomic_DNA"/>
</dbReference>
<evidence type="ECO:0000313" key="11">
    <source>
        <dbReference type="Proteomes" id="UP001152607"/>
    </source>
</evidence>
<feature type="domain" description="C2H2-type" evidence="9">
    <location>
        <begin position="434"/>
        <end position="463"/>
    </location>
</feature>
<dbReference type="PROSITE" id="PS00028">
    <property type="entry name" value="ZINC_FINGER_C2H2_1"/>
    <property type="match status" value="1"/>
</dbReference>
<dbReference type="GO" id="GO:0006351">
    <property type="term" value="P:DNA-templated transcription"/>
    <property type="evidence" value="ECO:0007669"/>
    <property type="project" value="InterPro"/>
</dbReference>
<feature type="compositionally biased region" description="Low complexity" evidence="8">
    <location>
        <begin position="338"/>
        <end position="358"/>
    </location>
</feature>
<reference evidence="10" key="1">
    <citation type="submission" date="2023-01" db="EMBL/GenBank/DDBJ databases">
        <authorList>
            <person name="Van Ghelder C."/>
            <person name="Rancurel C."/>
        </authorList>
    </citation>
    <scope>NUCLEOTIDE SEQUENCE</scope>
    <source>
        <strain evidence="10">CNCM I-4278</strain>
    </source>
</reference>
<dbReference type="SUPFAM" id="SSF57667">
    <property type="entry name" value="beta-beta-alpha zinc fingers"/>
    <property type="match status" value="1"/>
</dbReference>
<evidence type="ECO:0000256" key="4">
    <source>
        <dbReference type="ARBA" id="ARBA00022771"/>
    </source>
</evidence>
<dbReference type="AlphaFoldDB" id="A0A9W4XX88"/>
<dbReference type="GO" id="GO:0000981">
    <property type="term" value="F:DNA-binding transcription factor activity, RNA polymerase II-specific"/>
    <property type="evidence" value="ECO:0007669"/>
    <property type="project" value="InterPro"/>
</dbReference>
<dbReference type="PANTHER" id="PTHR40626:SF30">
    <property type="entry name" value="FINGER DOMAIN PROTEIN, PUTATIVE (AFU_ORTHOLOGUE AFUA_4G13600)-RELATED"/>
    <property type="match status" value="1"/>
</dbReference>
<feature type="compositionally biased region" description="Polar residues" evidence="8">
    <location>
        <begin position="399"/>
        <end position="412"/>
    </location>
</feature>
<dbReference type="InterPro" id="IPR013087">
    <property type="entry name" value="Znf_C2H2_type"/>
</dbReference>
<feature type="region of interest" description="Disordered" evidence="8">
    <location>
        <begin position="485"/>
        <end position="594"/>
    </location>
</feature>
<keyword evidence="3" id="KW-0677">Repeat</keyword>
<proteinExistence type="predicted"/>
<dbReference type="GO" id="GO:0000785">
    <property type="term" value="C:chromatin"/>
    <property type="evidence" value="ECO:0007669"/>
    <property type="project" value="TreeGrafter"/>
</dbReference>
<evidence type="ECO:0000313" key="10">
    <source>
        <dbReference type="EMBL" id="CAI6342156.1"/>
    </source>
</evidence>
<feature type="domain" description="C2H2-type" evidence="9">
    <location>
        <begin position="463"/>
        <end position="492"/>
    </location>
</feature>
<feature type="compositionally biased region" description="Basic and acidic residues" evidence="8">
    <location>
        <begin position="1"/>
        <end position="10"/>
    </location>
</feature>
<evidence type="ECO:0000256" key="3">
    <source>
        <dbReference type="ARBA" id="ARBA00022737"/>
    </source>
</evidence>
<dbReference type="OrthoDB" id="6077919at2759"/>
<dbReference type="Pfam" id="PF04082">
    <property type="entry name" value="Fungal_trans"/>
    <property type="match status" value="1"/>
</dbReference>
<dbReference type="InterPro" id="IPR007219">
    <property type="entry name" value="XnlR_reg_dom"/>
</dbReference>
<dbReference type="InterPro" id="IPR036236">
    <property type="entry name" value="Znf_C2H2_sf"/>
</dbReference>
<comment type="caution">
    <text evidence="10">The sequence shown here is derived from an EMBL/GenBank/DDBJ whole genome shotgun (WGS) entry which is preliminary data.</text>
</comment>
<dbReference type="Proteomes" id="UP001152607">
    <property type="component" value="Unassembled WGS sequence"/>
</dbReference>
<evidence type="ECO:0000256" key="2">
    <source>
        <dbReference type="ARBA" id="ARBA00022723"/>
    </source>
</evidence>
<accession>A0A9W4XX88</accession>
<comment type="subcellular location">
    <subcellularLocation>
        <location evidence="1">Nucleus</location>
    </subcellularLocation>
</comment>
<dbReference type="PANTHER" id="PTHR40626">
    <property type="entry name" value="MIP31509P"/>
    <property type="match status" value="1"/>
</dbReference>
<organism evidence="10 11">
    <name type="scientific">Periconia digitata</name>
    <dbReference type="NCBI Taxonomy" id="1303443"/>
    <lineage>
        <taxon>Eukaryota</taxon>
        <taxon>Fungi</taxon>
        <taxon>Dikarya</taxon>
        <taxon>Ascomycota</taxon>
        <taxon>Pezizomycotina</taxon>
        <taxon>Dothideomycetes</taxon>
        <taxon>Pleosporomycetidae</taxon>
        <taxon>Pleosporales</taxon>
        <taxon>Massarineae</taxon>
        <taxon>Periconiaceae</taxon>
        <taxon>Periconia</taxon>
    </lineage>
</organism>
<feature type="compositionally biased region" description="Polar residues" evidence="8">
    <location>
        <begin position="491"/>
        <end position="504"/>
    </location>
</feature>
<dbReference type="GO" id="GO:0008270">
    <property type="term" value="F:zinc ion binding"/>
    <property type="evidence" value="ECO:0007669"/>
    <property type="project" value="UniProtKB-KW"/>
</dbReference>
<gene>
    <name evidence="10" type="ORF">PDIGIT_LOCUS15359</name>
</gene>
<feature type="region of interest" description="Disordered" evidence="8">
    <location>
        <begin position="1"/>
        <end position="22"/>
    </location>
</feature>
<keyword evidence="5" id="KW-0862">Zinc</keyword>
<keyword evidence="11" id="KW-1185">Reference proteome</keyword>
<evidence type="ECO:0000256" key="8">
    <source>
        <dbReference type="SAM" id="MobiDB-lite"/>
    </source>
</evidence>
<evidence type="ECO:0000256" key="7">
    <source>
        <dbReference type="PROSITE-ProRule" id="PRU00042"/>
    </source>
</evidence>
<dbReference type="PROSITE" id="PS50157">
    <property type="entry name" value="ZINC_FINGER_C2H2_2"/>
    <property type="match status" value="2"/>
</dbReference>
<keyword evidence="2" id="KW-0479">Metal-binding</keyword>
<dbReference type="CDD" id="cd12148">
    <property type="entry name" value="fungal_TF_MHR"/>
    <property type="match status" value="1"/>
</dbReference>
<evidence type="ECO:0000256" key="1">
    <source>
        <dbReference type="ARBA" id="ARBA00004123"/>
    </source>
</evidence>
<dbReference type="Gene3D" id="3.30.160.60">
    <property type="entry name" value="Classic Zinc Finger"/>
    <property type="match status" value="1"/>
</dbReference>
<protein>
    <recommendedName>
        <fullName evidence="9">C2H2-type domain-containing protein</fullName>
    </recommendedName>
</protein>
<dbReference type="GO" id="GO:0005634">
    <property type="term" value="C:nucleus"/>
    <property type="evidence" value="ECO:0007669"/>
    <property type="project" value="UniProtKB-SubCell"/>
</dbReference>
<dbReference type="InterPro" id="IPR051059">
    <property type="entry name" value="VerF-like"/>
</dbReference>
<evidence type="ECO:0000256" key="6">
    <source>
        <dbReference type="ARBA" id="ARBA00023242"/>
    </source>
</evidence>
<feature type="region of interest" description="Disordered" evidence="8">
    <location>
        <begin position="265"/>
        <end position="284"/>
    </location>
</feature>
<feature type="region of interest" description="Disordered" evidence="8">
    <location>
        <begin position="315"/>
        <end position="433"/>
    </location>
</feature>
<evidence type="ECO:0000259" key="9">
    <source>
        <dbReference type="PROSITE" id="PS50157"/>
    </source>
</evidence>
<feature type="compositionally biased region" description="Basic and acidic residues" evidence="8">
    <location>
        <begin position="389"/>
        <end position="398"/>
    </location>
</feature>